<sequence length="304" mass="34290">MSEGCVSLAKSAFLPATSLPEATSAVIEDNGKSLVKQTLIKYSPNQAYCVLSSFDSSLEDKEIRVEEDKENPLNLRLTEISKTKIEKHLLPVFVRFHHPLKQRSAESHISDRCFEAVLGRTNLELKKNVTMDSFDRVSTWRDEAGFVVSDRHRYELATFNTKDLLSELMSADTPVVRYDSSNLEAVSDFDHSVCGTTRTSLIEALAKNAEIYLIKTTSEVNGMLVGKGDRVVALYAETIELAHALIQHYINLHKLAKLSFFTRLGIWQSTPESSRPVYRFHTRTIPSQLKWNKVYAANLGVHLL</sequence>
<feature type="domain" description="DUF7596" evidence="1">
    <location>
        <begin position="8"/>
        <end position="148"/>
    </location>
</feature>
<dbReference type="InterPro" id="IPR056017">
    <property type="entry name" value="DUF7596"/>
</dbReference>
<dbReference type="Proteomes" id="UP000887575">
    <property type="component" value="Unassembled WGS sequence"/>
</dbReference>
<dbReference type="WBParaSite" id="MBELARI_LOCUS4245">
    <property type="protein sequence ID" value="MBELARI_LOCUS4245"/>
    <property type="gene ID" value="MBELARI_LOCUS4245"/>
</dbReference>
<evidence type="ECO:0000313" key="3">
    <source>
        <dbReference type="WBParaSite" id="MBELARI_LOCUS4245"/>
    </source>
</evidence>
<organism evidence="2 3">
    <name type="scientific">Mesorhabditis belari</name>
    <dbReference type="NCBI Taxonomy" id="2138241"/>
    <lineage>
        <taxon>Eukaryota</taxon>
        <taxon>Metazoa</taxon>
        <taxon>Ecdysozoa</taxon>
        <taxon>Nematoda</taxon>
        <taxon>Chromadorea</taxon>
        <taxon>Rhabditida</taxon>
        <taxon>Rhabditina</taxon>
        <taxon>Rhabditomorpha</taxon>
        <taxon>Rhabditoidea</taxon>
        <taxon>Rhabditidae</taxon>
        <taxon>Mesorhabditinae</taxon>
        <taxon>Mesorhabditis</taxon>
    </lineage>
</organism>
<dbReference type="Pfam" id="PF24524">
    <property type="entry name" value="DUF7596"/>
    <property type="match status" value="1"/>
</dbReference>
<dbReference type="AlphaFoldDB" id="A0AAF3FBD2"/>
<protein>
    <recommendedName>
        <fullName evidence="1">DUF7596 domain-containing protein</fullName>
    </recommendedName>
</protein>
<name>A0AAF3FBD2_9BILA</name>
<keyword evidence="2" id="KW-1185">Reference proteome</keyword>
<reference evidence="3" key="1">
    <citation type="submission" date="2024-02" db="UniProtKB">
        <authorList>
            <consortium name="WormBaseParasite"/>
        </authorList>
    </citation>
    <scope>IDENTIFICATION</scope>
</reference>
<dbReference type="Gene3D" id="3.40.630.90">
    <property type="match status" value="1"/>
</dbReference>
<accession>A0AAF3FBD2</accession>
<proteinExistence type="predicted"/>
<evidence type="ECO:0000313" key="2">
    <source>
        <dbReference type="Proteomes" id="UP000887575"/>
    </source>
</evidence>
<evidence type="ECO:0000259" key="1">
    <source>
        <dbReference type="Pfam" id="PF24524"/>
    </source>
</evidence>